<gene>
    <name evidence="1" type="ORF">HMPREF9436_01595</name>
</gene>
<protein>
    <submittedName>
        <fullName evidence="1">Uncharacterized protein</fullName>
    </submittedName>
</protein>
<dbReference type="Proteomes" id="UP000006028">
    <property type="component" value="Unassembled WGS sequence"/>
</dbReference>
<evidence type="ECO:0000313" key="2">
    <source>
        <dbReference type="Proteomes" id="UP000006028"/>
    </source>
</evidence>
<dbReference type="STRING" id="748224.HMPREF9436_01595"/>
<proteinExistence type="predicted"/>
<comment type="caution">
    <text evidence="1">The sequence shown here is derived from an EMBL/GenBank/DDBJ whole genome shotgun (WGS) entry which is preliminary data.</text>
</comment>
<evidence type="ECO:0000313" key="1">
    <source>
        <dbReference type="EMBL" id="EFQ06998.1"/>
    </source>
</evidence>
<name>E2ZIU9_9FIRM</name>
<organism evidence="1 2">
    <name type="scientific">Faecalibacterium cf. prausnitzii KLE1255</name>
    <dbReference type="NCBI Taxonomy" id="748224"/>
    <lineage>
        <taxon>Bacteria</taxon>
        <taxon>Bacillati</taxon>
        <taxon>Bacillota</taxon>
        <taxon>Clostridia</taxon>
        <taxon>Eubacteriales</taxon>
        <taxon>Oscillospiraceae</taxon>
        <taxon>Faecalibacterium</taxon>
    </lineage>
</organism>
<dbReference type="BioCyc" id="FCF748224-HMP:GTSS-276-MONOMER"/>
<accession>E2ZIU9</accession>
<dbReference type="EMBL" id="AECU01000120">
    <property type="protein sequence ID" value="EFQ06998.1"/>
    <property type="molecule type" value="Genomic_DNA"/>
</dbReference>
<reference evidence="1 2" key="1">
    <citation type="submission" date="2010-08" db="EMBL/GenBank/DDBJ databases">
        <authorList>
            <person name="Weinstock G."/>
            <person name="Sodergren E."/>
            <person name="Clifton S."/>
            <person name="Fulton L."/>
            <person name="Fulton B."/>
            <person name="Courtney L."/>
            <person name="Fronick C."/>
            <person name="Harrison M."/>
            <person name="Strong C."/>
            <person name="Farmer C."/>
            <person name="Delahaunty K."/>
            <person name="Markovic C."/>
            <person name="Hall O."/>
            <person name="Minx P."/>
            <person name="Tomlinson C."/>
            <person name="Mitreva M."/>
            <person name="Hou S."/>
            <person name="Chen J."/>
            <person name="Wollam A."/>
            <person name="Pepin K.H."/>
            <person name="Johnson M."/>
            <person name="Bhonagiri V."/>
            <person name="Zhang X."/>
            <person name="Suruliraj S."/>
            <person name="Warren W."/>
            <person name="Chinwalla A."/>
            <person name="Mardis E.R."/>
            <person name="Wilson R.K."/>
        </authorList>
    </citation>
    <scope>NUCLEOTIDE SEQUENCE [LARGE SCALE GENOMIC DNA]</scope>
    <source>
        <strain evidence="1 2">KLE1255</strain>
    </source>
</reference>
<dbReference type="AlphaFoldDB" id="E2ZIU9"/>
<dbReference type="HOGENOM" id="CLU_3251759_0_0_9"/>
<sequence length="42" mass="5057">MFLSGKQPFTKKSYLIYKDTQFCYNKSAFLVKQSKRMIFVKI</sequence>